<evidence type="ECO:0000256" key="3">
    <source>
        <dbReference type="ARBA" id="ARBA00023015"/>
    </source>
</evidence>
<evidence type="ECO:0000256" key="4">
    <source>
        <dbReference type="ARBA" id="ARBA00023125"/>
    </source>
</evidence>
<sequence>MAYPTKAAKRTAPSEENVESVFELDAKKQVTVRKFNGINLVDIREFYIDKNTQEKKPGKKGISLTAALWRKLLDQKDEIDKALGALDGEPKKAKKDESSMPADGGNEAKAEESEAQGEEK</sequence>
<dbReference type="GO" id="GO:0060261">
    <property type="term" value="P:positive regulation of transcription initiation by RNA polymerase II"/>
    <property type="evidence" value="ECO:0007669"/>
    <property type="project" value="InterPro"/>
</dbReference>
<dbReference type="PANTHER" id="PTHR13215">
    <property type="entry name" value="RNA POLYMERASE II TRANSCRIPTIONAL COACTIVATOR"/>
    <property type="match status" value="1"/>
</dbReference>
<reference evidence="9 10" key="1">
    <citation type="submission" date="2016-05" db="EMBL/GenBank/DDBJ databases">
        <title>Comparative genomics of biotechnologically important yeasts.</title>
        <authorList>
            <consortium name="DOE Joint Genome Institute"/>
            <person name="Riley R."/>
            <person name="Haridas S."/>
            <person name="Wolfe K.H."/>
            <person name="Lopes M.R."/>
            <person name="Hittinger C.T."/>
            <person name="Goker M."/>
            <person name="Salamov A."/>
            <person name="Wisecaver J."/>
            <person name="Long T.M."/>
            <person name="Aerts A.L."/>
            <person name="Barry K."/>
            <person name="Choi C."/>
            <person name="Clum A."/>
            <person name="Coughlan A.Y."/>
            <person name="Deshpande S."/>
            <person name="Douglass A.P."/>
            <person name="Hanson S.J."/>
            <person name="Klenk H.-P."/>
            <person name="LaButti K."/>
            <person name="Lapidus A."/>
            <person name="Lindquist E."/>
            <person name="Lipzen A."/>
            <person name="Meier-kolthoff J.P."/>
            <person name="Ohm R.A."/>
            <person name="Otillar R.P."/>
            <person name="Pangilinan J."/>
            <person name="Peng Y."/>
            <person name="Rokas A."/>
            <person name="Rosa C.A."/>
            <person name="Scheuner C."/>
            <person name="Sibirny A.A."/>
            <person name="Slot J.C."/>
            <person name="Stielow J.B."/>
            <person name="Sun H."/>
            <person name="Kurtzman C.P."/>
            <person name="Blackwell M."/>
            <person name="Grigoriev I.V."/>
            <person name="Jeffries T.W."/>
        </authorList>
    </citation>
    <scope>NUCLEOTIDE SEQUENCE [LARGE SCALE GENOMIC DNA]</scope>
    <source>
        <strain evidence="9 10">NRRL YB-4993</strain>
    </source>
</reference>
<feature type="domain" description="Transcriptional coactivator p15 (PC4) C-terminal" evidence="8">
    <location>
        <begin position="22"/>
        <end position="74"/>
    </location>
</feature>
<evidence type="ECO:0000256" key="5">
    <source>
        <dbReference type="ARBA" id="ARBA00023163"/>
    </source>
</evidence>
<feature type="compositionally biased region" description="Basic and acidic residues" evidence="7">
    <location>
        <begin position="88"/>
        <end position="98"/>
    </location>
</feature>
<feature type="compositionally biased region" description="Basic and acidic residues" evidence="7">
    <location>
        <begin position="106"/>
        <end position="120"/>
    </location>
</feature>
<protein>
    <submittedName>
        <fullName evidence="9">PC4-domain-containing protein</fullName>
    </submittedName>
</protein>
<dbReference type="RefSeq" id="XP_018713173.1">
    <property type="nucleotide sequence ID" value="XM_018859301.1"/>
</dbReference>
<evidence type="ECO:0000256" key="2">
    <source>
        <dbReference type="ARBA" id="ARBA00009001"/>
    </source>
</evidence>
<dbReference type="STRING" id="869754.A0A1A0HFM0"/>
<dbReference type="GO" id="GO:0005634">
    <property type="term" value="C:nucleus"/>
    <property type="evidence" value="ECO:0007669"/>
    <property type="project" value="UniProtKB-SubCell"/>
</dbReference>
<comment type="similarity">
    <text evidence="2">Belongs to the transcriptional coactivator PC4 family.</text>
</comment>
<keyword evidence="5" id="KW-0804">Transcription</keyword>
<evidence type="ECO:0000256" key="6">
    <source>
        <dbReference type="ARBA" id="ARBA00023242"/>
    </source>
</evidence>
<name>A0A1A0HFM0_9ASCO</name>
<dbReference type="GO" id="GO:0003677">
    <property type="term" value="F:DNA binding"/>
    <property type="evidence" value="ECO:0007669"/>
    <property type="project" value="UniProtKB-KW"/>
</dbReference>
<dbReference type="Gene3D" id="2.30.31.10">
    <property type="entry name" value="Transcriptional Coactivator Pc4, Chain A"/>
    <property type="match status" value="1"/>
</dbReference>
<keyword evidence="4" id="KW-0238">DNA-binding</keyword>
<dbReference type="Proteomes" id="UP000092555">
    <property type="component" value="Unassembled WGS sequence"/>
</dbReference>
<evidence type="ECO:0000313" key="9">
    <source>
        <dbReference type="EMBL" id="OBA22692.1"/>
    </source>
</evidence>
<dbReference type="Pfam" id="PF02229">
    <property type="entry name" value="PC4"/>
    <property type="match status" value="1"/>
</dbReference>
<dbReference type="GeneID" id="30032276"/>
<dbReference type="SUPFAM" id="SSF54447">
    <property type="entry name" value="ssDNA-binding transcriptional regulator domain"/>
    <property type="match status" value="1"/>
</dbReference>
<dbReference type="EMBL" id="LXTC01000001">
    <property type="protein sequence ID" value="OBA22692.1"/>
    <property type="molecule type" value="Genomic_DNA"/>
</dbReference>
<evidence type="ECO:0000256" key="7">
    <source>
        <dbReference type="SAM" id="MobiDB-lite"/>
    </source>
</evidence>
<dbReference type="GO" id="GO:0003713">
    <property type="term" value="F:transcription coactivator activity"/>
    <property type="evidence" value="ECO:0007669"/>
    <property type="project" value="InterPro"/>
</dbReference>
<accession>A0A1A0HFM0</accession>
<dbReference type="AlphaFoldDB" id="A0A1A0HFM0"/>
<gene>
    <name evidence="9" type="ORF">METBIDRAFT_90348</name>
</gene>
<dbReference type="InterPro" id="IPR009044">
    <property type="entry name" value="ssDNA-bd_transcriptional_reg"/>
</dbReference>
<keyword evidence="6" id="KW-0539">Nucleus</keyword>
<dbReference type="OrthoDB" id="2505440at2759"/>
<comment type="subcellular location">
    <subcellularLocation>
        <location evidence="1">Nucleus</location>
    </subcellularLocation>
</comment>
<keyword evidence="10" id="KW-1185">Reference proteome</keyword>
<comment type="caution">
    <text evidence="9">The sequence shown here is derived from an EMBL/GenBank/DDBJ whole genome shotgun (WGS) entry which is preliminary data.</text>
</comment>
<proteinExistence type="inferred from homology"/>
<evidence type="ECO:0000313" key="10">
    <source>
        <dbReference type="Proteomes" id="UP000092555"/>
    </source>
</evidence>
<keyword evidence="3" id="KW-0805">Transcription regulation</keyword>
<dbReference type="InterPro" id="IPR003173">
    <property type="entry name" value="PC4_C"/>
</dbReference>
<organism evidence="9 10">
    <name type="scientific">Metschnikowia bicuspidata var. bicuspidata NRRL YB-4993</name>
    <dbReference type="NCBI Taxonomy" id="869754"/>
    <lineage>
        <taxon>Eukaryota</taxon>
        <taxon>Fungi</taxon>
        <taxon>Dikarya</taxon>
        <taxon>Ascomycota</taxon>
        <taxon>Saccharomycotina</taxon>
        <taxon>Pichiomycetes</taxon>
        <taxon>Metschnikowiaceae</taxon>
        <taxon>Metschnikowia</taxon>
    </lineage>
</organism>
<feature type="region of interest" description="Disordered" evidence="7">
    <location>
        <begin position="83"/>
        <end position="120"/>
    </location>
</feature>
<evidence type="ECO:0000259" key="8">
    <source>
        <dbReference type="Pfam" id="PF02229"/>
    </source>
</evidence>
<dbReference type="InterPro" id="IPR045125">
    <property type="entry name" value="Sub1/Tcp4-like"/>
</dbReference>
<evidence type="ECO:0000256" key="1">
    <source>
        <dbReference type="ARBA" id="ARBA00004123"/>
    </source>
</evidence>